<keyword evidence="8" id="KW-1185">Reference proteome</keyword>
<comment type="caution">
    <text evidence="7">The sequence shown here is derived from an EMBL/GenBank/DDBJ whole genome shotgun (WGS) entry which is preliminary data.</text>
</comment>
<gene>
    <name evidence="7" type="ORF">ACFFQ6_38265</name>
</gene>
<dbReference type="CDD" id="cd00569">
    <property type="entry name" value="HTH_Hin_like"/>
    <property type="match status" value="1"/>
</dbReference>
<dbReference type="InterPro" id="IPR036162">
    <property type="entry name" value="Resolvase-like_N_sf"/>
</dbReference>
<dbReference type="InterPro" id="IPR006118">
    <property type="entry name" value="Recombinase_CS"/>
</dbReference>
<reference evidence="7 8" key="1">
    <citation type="submission" date="2024-09" db="EMBL/GenBank/DDBJ databases">
        <authorList>
            <person name="Sun Q."/>
            <person name="Mori K."/>
        </authorList>
    </citation>
    <scope>NUCLEOTIDE SEQUENCE [LARGE SCALE GENOMIC DNA]</scope>
    <source>
        <strain evidence="7 8">JCM 11411</strain>
    </source>
</reference>
<dbReference type="PROSITE" id="PS51736">
    <property type="entry name" value="RECOMBINASES_3"/>
    <property type="match status" value="1"/>
</dbReference>
<evidence type="ECO:0000313" key="8">
    <source>
        <dbReference type="Proteomes" id="UP001589587"/>
    </source>
</evidence>
<keyword evidence="4" id="KW-0233">DNA recombination</keyword>
<dbReference type="PANTHER" id="PTHR30461">
    <property type="entry name" value="DNA-INVERTASE FROM LAMBDOID PROPHAGE"/>
    <property type="match status" value="1"/>
</dbReference>
<dbReference type="SMART" id="SM00857">
    <property type="entry name" value="Resolvase"/>
    <property type="match status" value="1"/>
</dbReference>
<dbReference type="InterPro" id="IPR050639">
    <property type="entry name" value="SSR_resolvase"/>
</dbReference>
<keyword evidence="3" id="KW-0238">DNA-binding</keyword>
<dbReference type="Pfam" id="PF02796">
    <property type="entry name" value="HTH_7"/>
    <property type="match status" value="1"/>
</dbReference>
<evidence type="ECO:0000313" key="7">
    <source>
        <dbReference type="EMBL" id="MFB9785545.1"/>
    </source>
</evidence>
<comment type="similarity">
    <text evidence="1">Belongs to the site-specific recombinase resolvase family.</text>
</comment>
<dbReference type="SUPFAM" id="SSF53041">
    <property type="entry name" value="Resolvase-like"/>
    <property type="match status" value="1"/>
</dbReference>
<sequence length="189" mass="20407">MSTPTHTGHLVGYARVSTGHQTLDGQHDALNAVGVDRIFDDVMSGTRSDRPGLTAALDYVREGDTLVVHALDRLGRSLVDTINTLDALRKRGIYVQALREGIDTSTPAGRMVAGVFASLAELERELIHERAAVAREAAKARGKQTGRPKVLTDEQVGVARRMRESGESVATITKTLGISRATFYRVLTG</sequence>
<evidence type="ECO:0000256" key="5">
    <source>
        <dbReference type="PROSITE-ProRule" id="PRU10137"/>
    </source>
</evidence>
<proteinExistence type="inferred from homology"/>
<protein>
    <submittedName>
        <fullName evidence="7">Recombinase family protein</fullName>
    </submittedName>
</protein>
<dbReference type="PROSITE" id="PS00398">
    <property type="entry name" value="RECOMBINASES_2"/>
    <property type="match status" value="1"/>
</dbReference>
<organism evidence="7 8">
    <name type="scientific">Rhodococcus baikonurensis</name>
    <dbReference type="NCBI Taxonomy" id="172041"/>
    <lineage>
        <taxon>Bacteria</taxon>
        <taxon>Bacillati</taxon>
        <taxon>Actinomycetota</taxon>
        <taxon>Actinomycetes</taxon>
        <taxon>Mycobacteriales</taxon>
        <taxon>Nocardiaceae</taxon>
        <taxon>Rhodococcus</taxon>
        <taxon>Rhodococcus erythropolis group</taxon>
    </lineage>
</organism>
<dbReference type="EMBL" id="JBHMAS010000157">
    <property type="protein sequence ID" value="MFB9785545.1"/>
    <property type="molecule type" value="Genomic_DNA"/>
</dbReference>
<evidence type="ECO:0000259" key="6">
    <source>
        <dbReference type="PROSITE" id="PS51736"/>
    </source>
</evidence>
<dbReference type="CDD" id="cd03768">
    <property type="entry name" value="SR_ResInv"/>
    <property type="match status" value="1"/>
</dbReference>
<feature type="active site" description="O-(5'-phospho-DNA)-serine intermediate" evidence="5">
    <location>
        <position position="17"/>
    </location>
</feature>
<evidence type="ECO:0000256" key="3">
    <source>
        <dbReference type="ARBA" id="ARBA00023125"/>
    </source>
</evidence>
<keyword evidence="2" id="KW-0229">DNA integration</keyword>
<dbReference type="PANTHER" id="PTHR30461:SF2">
    <property type="entry name" value="SERINE RECOMBINASE PINE-RELATED"/>
    <property type="match status" value="1"/>
</dbReference>
<dbReference type="InterPro" id="IPR006119">
    <property type="entry name" value="Resolv_N"/>
</dbReference>
<dbReference type="Proteomes" id="UP001589587">
    <property type="component" value="Unassembled WGS sequence"/>
</dbReference>
<feature type="domain" description="Resolvase/invertase-type recombinase catalytic" evidence="6">
    <location>
        <begin position="9"/>
        <end position="142"/>
    </location>
</feature>
<dbReference type="PROSITE" id="PS00397">
    <property type="entry name" value="RECOMBINASES_1"/>
    <property type="match status" value="1"/>
</dbReference>
<evidence type="ECO:0000256" key="2">
    <source>
        <dbReference type="ARBA" id="ARBA00022908"/>
    </source>
</evidence>
<accession>A0ABV5XST1</accession>
<evidence type="ECO:0000256" key="4">
    <source>
        <dbReference type="ARBA" id="ARBA00023172"/>
    </source>
</evidence>
<name>A0ABV5XST1_9NOCA</name>
<dbReference type="RefSeq" id="WP_378377652.1">
    <property type="nucleotide sequence ID" value="NZ_JBHMAS010000157.1"/>
</dbReference>
<dbReference type="InterPro" id="IPR006120">
    <property type="entry name" value="Resolvase_HTH_dom"/>
</dbReference>
<dbReference type="Gene3D" id="3.40.50.1390">
    <property type="entry name" value="Resolvase, N-terminal catalytic domain"/>
    <property type="match status" value="1"/>
</dbReference>
<dbReference type="Pfam" id="PF00239">
    <property type="entry name" value="Resolvase"/>
    <property type="match status" value="1"/>
</dbReference>
<dbReference type="InterPro" id="IPR009057">
    <property type="entry name" value="Homeodomain-like_sf"/>
</dbReference>
<dbReference type="SUPFAM" id="SSF46689">
    <property type="entry name" value="Homeodomain-like"/>
    <property type="match status" value="1"/>
</dbReference>
<evidence type="ECO:0000256" key="1">
    <source>
        <dbReference type="ARBA" id="ARBA00009913"/>
    </source>
</evidence>
<dbReference type="Gene3D" id="1.10.10.60">
    <property type="entry name" value="Homeodomain-like"/>
    <property type="match status" value="1"/>
</dbReference>